<dbReference type="Proteomes" id="UP000000600">
    <property type="component" value="Unassembled WGS sequence"/>
</dbReference>
<proteinExistence type="predicted"/>
<accession>A0BR50</accession>
<keyword evidence="2" id="KW-1185">Reference proteome</keyword>
<evidence type="ECO:0000313" key="2">
    <source>
        <dbReference type="Proteomes" id="UP000000600"/>
    </source>
</evidence>
<dbReference type="HOGENOM" id="CLU_878406_0_0_1"/>
<sequence length="317" mass="37819">MWYCEQFLYQVPPAFVESAKSADLLDINFWGILSLYHFNQQFQSLFISENQQLLLNYPFKINWFYKNRISRVSYISISWACKVKLGLLQSLHDTLNQYLNSCYIIKKQYYQEEQQLLVEQAISKIPKQPLSQEASREKPFLRKIQLDNFQIKMQQYTKLTKRTNIIITANTHNKQAKENYYIIKYRSNTHHNSVTKDEQSISCVVVRCSLYQNNKCNIYRYILRQLHMLQQIRVFKTYILSQVLATINNQFDCRVKGINCYFLTVRQAKSFTLTPIQHNSFTQALDLNKNSRGKEEQSKDMDIISRNNARLLEWHIK</sequence>
<gene>
    <name evidence="1" type="ORF">GSPATT00031246001</name>
</gene>
<dbReference type="AlphaFoldDB" id="A0BR50"/>
<dbReference type="InParanoid" id="A0BR50"/>
<dbReference type="KEGG" id="ptm:GSPATT00031246001"/>
<evidence type="ECO:0000313" key="1">
    <source>
        <dbReference type="EMBL" id="CAK61017.1"/>
    </source>
</evidence>
<reference evidence="1 2" key="1">
    <citation type="journal article" date="2006" name="Nature">
        <title>Global trends of whole-genome duplications revealed by the ciliate Paramecium tetraurelia.</title>
        <authorList>
            <consortium name="Genoscope"/>
            <person name="Aury J.-M."/>
            <person name="Jaillon O."/>
            <person name="Duret L."/>
            <person name="Noel B."/>
            <person name="Jubin C."/>
            <person name="Porcel B.M."/>
            <person name="Segurens B."/>
            <person name="Daubin V."/>
            <person name="Anthouard V."/>
            <person name="Aiach N."/>
            <person name="Arnaiz O."/>
            <person name="Billaut A."/>
            <person name="Beisson J."/>
            <person name="Blanc I."/>
            <person name="Bouhouche K."/>
            <person name="Camara F."/>
            <person name="Duharcourt S."/>
            <person name="Guigo R."/>
            <person name="Gogendeau D."/>
            <person name="Katinka M."/>
            <person name="Keller A.-M."/>
            <person name="Kissmehl R."/>
            <person name="Klotz C."/>
            <person name="Koll F."/>
            <person name="Le Moue A."/>
            <person name="Lepere C."/>
            <person name="Malinsky S."/>
            <person name="Nowacki M."/>
            <person name="Nowak J.K."/>
            <person name="Plattner H."/>
            <person name="Poulain J."/>
            <person name="Ruiz F."/>
            <person name="Serrano V."/>
            <person name="Zagulski M."/>
            <person name="Dessen P."/>
            <person name="Betermier M."/>
            <person name="Weissenbach J."/>
            <person name="Scarpelli C."/>
            <person name="Schachter V."/>
            <person name="Sperling L."/>
            <person name="Meyer E."/>
            <person name="Cohen J."/>
            <person name="Wincker P."/>
        </authorList>
    </citation>
    <scope>NUCLEOTIDE SEQUENCE [LARGE SCALE GENOMIC DNA]</scope>
    <source>
        <strain evidence="1 2">Stock d4-2</strain>
    </source>
</reference>
<name>A0BR50_PARTE</name>
<dbReference type="GeneID" id="5014208"/>
<organism evidence="1 2">
    <name type="scientific">Paramecium tetraurelia</name>
    <dbReference type="NCBI Taxonomy" id="5888"/>
    <lineage>
        <taxon>Eukaryota</taxon>
        <taxon>Sar</taxon>
        <taxon>Alveolata</taxon>
        <taxon>Ciliophora</taxon>
        <taxon>Intramacronucleata</taxon>
        <taxon>Oligohymenophorea</taxon>
        <taxon>Peniculida</taxon>
        <taxon>Parameciidae</taxon>
        <taxon>Paramecium</taxon>
    </lineage>
</organism>
<dbReference type="RefSeq" id="XP_001428415.1">
    <property type="nucleotide sequence ID" value="XM_001428378.1"/>
</dbReference>
<dbReference type="EMBL" id="CT868011">
    <property type="protein sequence ID" value="CAK61017.1"/>
    <property type="molecule type" value="Genomic_DNA"/>
</dbReference>
<protein>
    <submittedName>
        <fullName evidence="1">Uncharacterized protein</fullName>
    </submittedName>
</protein>